<feature type="compositionally biased region" description="Basic and acidic residues" evidence="1">
    <location>
        <begin position="90"/>
        <end position="99"/>
    </location>
</feature>
<reference evidence="2" key="1">
    <citation type="submission" date="2015-04" db="UniProtKB">
        <authorList>
            <consortium name="EnsemblPlants"/>
        </authorList>
    </citation>
    <scope>IDENTIFICATION</scope>
</reference>
<keyword evidence="3" id="KW-1185">Reference proteome</keyword>
<dbReference type="AlphaFoldDB" id="A0A0E0FDW3"/>
<feature type="region of interest" description="Disordered" evidence="1">
    <location>
        <begin position="90"/>
        <end position="109"/>
    </location>
</feature>
<evidence type="ECO:0000313" key="3">
    <source>
        <dbReference type="Proteomes" id="UP000008021"/>
    </source>
</evidence>
<dbReference type="HOGENOM" id="CLU_2188146_0_0_1"/>
<sequence>MGDEDPTNILNAETSRIPFKNATLSTANWHNGFRSWPSKVVGWCNWYRQMLSSKYQFWNDFFIAQCINLSLAEMDKDEPLISLDLTEDVSHTDANKDDGTYFSPEVGHN</sequence>
<proteinExistence type="predicted"/>
<dbReference type="EnsemblPlants" id="OMERI12G12730.1">
    <property type="protein sequence ID" value="OMERI12G12730.1"/>
    <property type="gene ID" value="OMERI12G12730"/>
</dbReference>
<dbReference type="Gramene" id="OMERI12G12730.1">
    <property type="protein sequence ID" value="OMERI12G12730.1"/>
    <property type="gene ID" value="OMERI12G12730"/>
</dbReference>
<dbReference type="STRING" id="40149.A0A0E0FDW3"/>
<name>A0A0E0FDW3_9ORYZ</name>
<accession>A0A0E0FDW3</accession>
<protein>
    <submittedName>
        <fullName evidence="2">Uncharacterized protein</fullName>
    </submittedName>
</protein>
<evidence type="ECO:0000256" key="1">
    <source>
        <dbReference type="SAM" id="MobiDB-lite"/>
    </source>
</evidence>
<evidence type="ECO:0000313" key="2">
    <source>
        <dbReference type="EnsemblPlants" id="OMERI12G12730.1"/>
    </source>
</evidence>
<dbReference type="Proteomes" id="UP000008021">
    <property type="component" value="Chromosome 12"/>
</dbReference>
<reference evidence="2" key="2">
    <citation type="submission" date="2018-05" db="EMBL/GenBank/DDBJ databases">
        <title>OmerRS3 (Oryza meridionalis Reference Sequence Version 3).</title>
        <authorList>
            <person name="Zhang J."/>
            <person name="Kudrna D."/>
            <person name="Lee S."/>
            <person name="Talag J."/>
            <person name="Welchert J."/>
            <person name="Wing R.A."/>
        </authorList>
    </citation>
    <scope>NUCLEOTIDE SEQUENCE [LARGE SCALE GENOMIC DNA]</scope>
    <source>
        <strain evidence="2">cv. OR44</strain>
    </source>
</reference>
<organism evidence="2">
    <name type="scientific">Oryza meridionalis</name>
    <dbReference type="NCBI Taxonomy" id="40149"/>
    <lineage>
        <taxon>Eukaryota</taxon>
        <taxon>Viridiplantae</taxon>
        <taxon>Streptophyta</taxon>
        <taxon>Embryophyta</taxon>
        <taxon>Tracheophyta</taxon>
        <taxon>Spermatophyta</taxon>
        <taxon>Magnoliopsida</taxon>
        <taxon>Liliopsida</taxon>
        <taxon>Poales</taxon>
        <taxon>Poaceae</taxon>
        <taxon>BOP clade</taxon>
        <taxon>Oryzoideae</taxon>
        <taxon>Oryzeae</taxon>
        <taxon>Oryzinae</taxon>
        <taxon>Oryza</taxon>
    </lineage>
</organism>